<dbReference type="OrthoDB" id="9808666at2"/>
<organism evidence="1 2">
    <name type="scientific">Agrococcus jejuensis</name>
    <dbReference type="NCBI Taxonomy" id="399736"/>
    <lineage>
        <taxon>Bacteria</taxon>
        <taxon>Bacillati</taxon>
        <taxon>Actinomycetota</taxon>
        <taxon>Actinomycetes</taxon>
        <taxon>Micrococcales</taxon>
        <taxon>Microbacteriaceae</taxon>
        <taxon>Agrococcus</taxon>
    </lineage>
</organism>
<evidence type="ECO:0000313" key="1">
    <source>
        <dbReference type="EMBL" id="SDI00967.1"/>
    </source>
</evidence>
<dbReference type="InterPro" id="IPR037079">
    <property type="entry name" value="AF2212/PG0164-like_sf"/>
</dbReference>
<dbReference type="InterPro" id="IPR015018">
    <property type="entry name" value="DUF1905"/>
</dbReference>
<accession>A0A1G8H2X0</accession>
<dbReference type="STRING" id="399736.SAMN04489720_3189"/>
<dbReference type="Gene3D" id="2.40.30.100">
    <property type="entry name" value="AF2212/PG0164-like"/>
    <property type="match status" value="1"/>
</dbReference>
<keyword evidence="2" id="KW-1185">Reference proteome</keyword>
<dbReference type="Pfam" id="PF08922">
    <property type="entry name" value="DUF1905"/>
    <property type="match status" value="1"/>
</dbReference>
<dbReference type="RefSeq" id="WP_092506587.1">
    <property type="nucleotide sequence ID" value="NZ_LT629695.1"/>
</dbReference>
<dbReference type="Proteomes" id="UP000198822">
    <property type="component" value="Chromosome I"/>
</dbReference>
<evidence type="ECO:0008006" key="3">
    <source>
        <dbReference type="Google" id="ProtNLM"/>
    </source>
</evidence>
<evidence type="ECO:0000313" key="2">
    <source>
        <dbReference type="Proteomes" id="UP000198822"/>
    </source>
</evidence>
<dbReference type="EMBL" id="LT629695">
    <property type="protein sequence ID" value="SDI00967.1"/>
    <property type="molecule type" value="Genomic_DNA"/>
</dbReference>
<name>A0A1G8H2X0_9MICO</name>
<sequence>MRYQFDAVLYRWTARRELWTFVDLPAEAGREIREVVGSLTGGFGSVRVDARIGASRFRTSIFPGADGTYVLPVKRAVRDAEGLTLDALVRGVVVELVDH</sequence>
<protein>
    <recommendedName>
        <fullName evidence="3">DUF1905 domain-containing protein</fullName>
    </recommendedName>
</protein>
<dbReference type="AlphaFoldDB" id="A0A1G8H2X0"/>
<reference evidence="2" key="1">
    <citation type="submission" date="2016-10" db="EMBL/GenBank/DDBJ databases">
        <authorList>
            <person name="Varghese N."/>
            <person name="Submissions S."/>
        </authorList>
    </citation>
    <scope>NUCLEOTIDE SEQUENCE [LARGE SCALE GENOMIC DNA]</scope>
    <source>
        <strain evidence="2">DSM 22002</strain>
    </source>
</reference>
<gene>
    <name evidence="1" type="ORF">SAMN04489720_3189</name>
</gene>
<proteinExistence type="predicted"/>
<dbReference type="SUPFAM" id="SSF141694">
    <property type="entry name" value="AF2212/PG0164-like"/>
    <property type="match status" value="1"/>
</dbReference>